<dbReference type="InterPro" id="IPR036388">
    <property type="entry name" value="WH-like_DNA-bd_sf"/>
</dbReference>
<dbReference type="InterPro" id="IPR019888">
    <property type="entry name" value="Tscrpt_reg_AsnC-like"/>
</dbReference>
<dbReference type="Pfam" id="PF01037">
    <property type="entry name" value="AsnC_trans_reg"/>
    <property type="match status" value="1"/>
</dbReference>
<keyword evidence="3" id="KW-0804">Transcription</keyword>
<reference evidence="5 6" key="1">
    <citation type="submission" date="2021-08" db="EMBL/GenBank/DDBJ databases">
        <authorList>
            <person name="Tuo L."/>
        </authorList>
    </citation>
    <scope>NUCLEOTIDE SEQUENCE [LARGE SCALE GENOMIC DNA]</scope>
    <source>
        <strain evidence="5 6">JCM 31229</strain>
    </source>
</reference>
<sequence>MTRSENLSLDRHDRRILRELQRDATLSNAELASRVGLSATPCWNRVKRLQGGGIITGTVALVNREAIGLGVTIFVAVRTNRHDRDWLTMFAEHVRNIPEVTEFYRMSGEVDYMLKVVAADIADYDRIYKKLIANIVIHDVSSSFAMEQIKYTTEVPVPGI</sequence>
<name>A0ABS7PK06_9SPHN</name>
<protein>
    <submittedName>
        <fullName evidence="5">Lrp/AsnC family transcriptional regulator</fullName>
    </submittedName>
</protein>
<organism evidence="5 6">
    <name type="scientific">Sphingomonas colocasiae</name>
    <dbReference type="NCBI Taxonomy" id="1848973"/>
    <lineage>
        <taxon>Bacteria</taxon>
        <taxon>Pseudomonadati</taxon>
        <taxon>Pseudomonadota</taxon>
        <taxon>Alphaproteobacteria</taxon>
        <taxon>Sphingomonadales</taxon>
        <taxon>Sphingomonadaceae</taxon>
        <taxon>Sphingomonas</taxon>
    </lineage>
</organism>
<evidence type="ECO:0000256" key="1">
    <source>
        <dbReference type="ARBA" id="ARBA00023015"/>
    </source>
</evidence>
<dbReference type="InterPro" id="IPR019885">
    <property type="entry name" value="Tscrpt_reg_HTH_AsnC-type_CS"/>
</dbReference>
<keyword evidence="6" id="KW-1185">Reference proteome</keyword>
<dbReference type="InterPro" id="IPR019887">
    <property type="entry name" value="Tscrpt_reg_AsnC/Lrp_C"/>
</dbReference>
<accession>A0ABS7PK06</accession>
<dbReference type="InterPro" id="IPR011991">
    <property type="entry name" value="ArsR-like_HTH"/>
</dbReference>
<proteinExistence type="predicted"/>
<evidence type="ECO:0000256" key="3">
    <source>
        <dbReference type="ARBA" id="ARBA00023163"/>
    </source>
</evidence>
<dbReference type="PROSITE" id="PS00519">
    <property type="entry name" value="HTH_ASNC_1"/>
    <property type="match status" value="1"/>
</dbReference>
<feature type="domain" description="HTH asnC-type" evidence="4">
    <location>
        <begin position="9"/>
        <end position="70"/>
    </location>
</feature>
<evidence type="ECO:0000313" key="5">
    <source>
        <dbReference type="EMBL" id="MBY8820817.1"/>
    </source>
</evidence>
<dbReference type="InterPro" id="IPR000485">
    <property type="entry name" value="AsnC-type_HTH_dom"/>
</dbReference>
<dbReference type="PROSITE" id="PS50956">
    <property type="entry name" value="HTH_ASNC_2"/>
    <property type="match status" value="1"/>
</dbReference>
<evidence type="ECO:0000259" key="4">
    <source>
        <dbReference type="PROSITE" id="PS50956"/>
    </source>
</evidence>
<dbReference type="InterPro" id="IPR036390">
    <property type="entry name" value="WH_DNA-bd_sf"/>
</dbReference>
<comment type="caution">
    <text evidence="5">The sequence shown here is derived from an EMBL/GenBank/DDBJ whole genome shotgun (WGS) entry which is preliminary data.</text>
</comment>
<keyword evidence="1" id="KW-0805">Transcription regulation</keyword>
<dbReference type="Pfam" id="PF13412">
    <property type="entry name" value="HTH_24"/>
    <property type="match status" value="1"/>
</dbReference>
<keyword evidence="2" id="KW-0238">DNA-binding</keyword>
<gene>
    <name evidence="5" type="ORF">K7G82_00850</name>
</gene>
<dbReference type="EMBL" id="JAINVV010000001">
    <property type="protein sequence ID" value="MBY8820817.1"/>
    <property type="molecule type" value="Genomic_DNA"/>
</dbReference>
<evidence type="ECO:0000256" key="2">
    <source>
        <dbReference type="ARBA" id="ARBA00023125"/>
    </source>
</evidence>
<dbReference type="Gene3D" id="3.30.70.920">
    <property type="match status" value="1"/>
</dbReference>
<dbReference type="Gene3D" id="1.10.10.10">
    <property type="entry name" value="Winged helix-like DNA-binding domain superfamily/Winged helix DNA-binding domain"/>
    <property type="match status" value="1"/>
</dbReference>
<dbReference type="PANTHER" id="PTHR30154">
    <property type="entry name" value="LEUCINE-RESPONSIVE REGULATORY PROTEIN"/>
    <property type="match status" value="1"/>
</dbReference>
<dbReference type="RefSeq" id="WP_222987926.1">
    <property type="nucleotide sequence ID" value="NZ_JAINVV010000001.1"/>
</dbReference>
<dbReference type="PRINTS" id="PR00033">
    <property type="entry name" value="HTHASNC"/>
</dbReference>
<dbReference type="SUPFAM" id="SSF46785">
    <property type="entry name" value="Winged helix' DNA-binding domain"/>
    <property type="match status" value="1"/>
</dbReference>
<dbReference type="CDD" id="cd00090">
    <property type="entry name" value="HTH_ARSR"/>
    <property type="match status" value="1"/>
</dbReference>
<dbReference type="InterPro" id="IPR011008">
    <property type="entry name" value="Dimeric_a/b-barrel"/>
</dbReference>
<dbReference type="PANTHER" id="PTHR30154:SF17">
    <property type="entry name" value="DNA-BINDING TRANSCRIPTIONAL ACTIVATOR DECR"/>
    <property type="match status" value="1"/>
</dbReference>
<dbReference type="SMART" id="SM00344">
    <property type="entry name" value="HTH_ASNC"/>
    <property type="match status" value="1"/>
</dbReference>
<dbReference type="SUPFAM" id="SSF54909">
    <property type="entry name" value="Dimeric alpha+beta barrel"/>
    <property type="match status" value="1"/>
</dbReference>
<dbReference type="Proteomes" id="UP000706039">
    <property type="component" value="Unassembled WGS sequence"/>
</dbReference>
<evidence type="ECO:0000313" key="6">
    <source>
        <dbReference type="Proteomes" id="UP000706039"/>
    </source>
</evidence>